<protein>
    <submittedName>
        <fullName evidence="2">Uncharacterized protein</fullName>
    </submittedName>
</protein>
<evidence type="ECO:0000256" key="1">
    <source>
        <dbReference type="SAM" id="Phobius"/>
    </source>
</evidence>
<dbReference type="AlphaFoldDB" id="A0A3R8R125"/>
<name>A0A3R8R125_9PSEU</name>
<organism evidence="2 3">
    <name type="scientific">Saccharopolyspora rhizosphaerae</name>
    <dbReference type="NCBI Taxonomy" id="2492662"/>
    <lineage>
        <taxon>Bacteria</taxon>
        <taxon>Bacillati</taxon>
        <taxon>Actinomycetota</taxon>
        <taxon>Actinomycetes</taxon>
        <taxon>Pseudonocardiales</taxon>
        <taxon>Pseudonocardiaceae</taxon>
        <taxon>Saccharopolyspora</taxon>
    </lineage>
</organism>
<keyword evidence="1" id="KW-0472">Membrane</keyword>
<feature type="transmembrane region" description="Helical" evidence="1">
    <location>
        <begin position="43"/>
        <end position="62"/>
    </location>
</feature>
<feature type="transmembrane region" description="Helical" evidence="1">
    <location>
        <begin position="74"/>
        <end position="95"/>
    </location>
</feature>
<dbReference type="OrthoDB" id="3693726at2"/>
<comment type="caution">
    <text evidence="2">The sequence shown here is derived from an EMBL/GenBank/DDBJ whole genome shotgun (WGS) entry which is preliminary data.</text>
</comment>
<keyword evidence="1" id="KW-0812">Transmembrane</keyword>
<proteinExistence type="predicted"/>
<keyword evidence="3" id="KW-1185">Reference proteome</keyword>
<sequence length="116" mass="12236">MASLMTFVLAGTLLVAVDGHLLRRSGTAYLRELGDNAGPLNQLVTVVFHLAALGLVALIAILPMDLGGEPKTVVGRLGVLLLALAAAHAVTIWSFGKIRTRHESEVLTAEVARRTS</sequence>
<dbReference type="Proteomes" id="UP000274515">
    <property type="component" value="Unassembled WGS sequence"/>
</dbReference>
<evidence type="ECO:0000313" key="2">
    <source>
        <dbReference type="EMBL" id="RRO15670.1"/>
    </source>
</evidence>
<gene>
    <name evidence="2" type="ORF">EIL87_16820</name>
</gene>
<dbReference type="RefSeq" id="WP_125091467.1">
    <property type="nucleotide sequence ID" value="NZ_RSAA01000015.1"/>
</dbReference>
<accession>A0A3R8R125</accession>
<evidence type="ECO:0000313" key="3">
    <source>
        <dbReference type="Proteomes" id="UP000274515"/>
    </source>
</evidence>
<dbReference type="EMBL" id="RSAA01000015">
    <property type="protein sequence ID" value="RRO15670.1"/>
    <property type="molecule type" value="Genomic_DNA"/>
</dbReference>
<reference evidence="2 3" key="1">
    <citation type="submission" date="2018-11" db="EMBL/GenBank/DDBJ databases">
        <title>Saccharopolyspora rhizosphaerae sp. nov., an actinomycete isolated from rhizosphere soil in Thailand.</title>
        <authorList>
            <person name="Intra B."/>
            <person name="Euanorasetr J."/>
            <person name="Take A."/>
            <person name="Inahashi Y."/>
            <person name="Mori M."/>
            <person name="Panbangred W."/>
            <person name="Matsumoto A."/>
        </authorList>
    </citation>
    <scope>NUCLEOTIDE SEQUENCE [LARGE SCALE GENOMIC DNA]</scope>
    <source>
        <strain evidence="2 3">H219</strain>
    </source>
</reference>
<keyword evidence="1" id="KW-1133">Transmembrane helix</keyword>